<dbReference type="AlphaFoldDB" id="A0A816TV76"/>
<sequence length="45" mass="5391">MQFAFLVQNSQLFKSSKYGAWEHHSCQQTEGGMRIPRPTHILKWW</sequence>
<dbReference type="EMBL" id="HG994359">
    <property type="protein sequence ID" value="CAF2095787.1"/>
    <property type="molecule type" value="Genomic_DNA"/>
</dbReference>
<accession>A0A816TV76</accession>
<organism evidence="1">
    <name type="scientific">Brassica napus</name>
    <name type="common">Rape</name>
    <dbReference type="NCBI Taxonomy" id="3708"/>
    <lineage>
        <taxon>Eukaryota</taxon>
        <taxon>Viridiplantae</taxon>
        <taxon>Streptophyta</taxon>
        <taxon>Embryophyta</taxon>
        <taxon>Tracheophyta</taxon>
        <taxon>Spermatophyta</taxon>
        <taxon>Magnoliopsida</taxon>
        <taxon>eudicotyledons</taxon>
        <taxon>Gunneridae</taxon>
        <taxon>Pentapetalae</taxon>
        <taxon>rosids</taxon>
        <taxon>malvids</taxon>
        <taxon>Brassicales</taxon>
        <taxon>Brassicaceae</taxon>
        <taxon>Brassiceae</taxon>
        <taxon>Brassica</taxon>
    </lineage>
</organism>
<name>A0A816TV76_BRANA</name>
<protein>
    <submittedName>
        <fullName evidence="1">(rape) hypothetical protein</fullName>
    </submittedName>
</protein>
<proteinExistence type="predicted"/>
<reference evidence="1" key="1">
    <citation type="submission" date="2021-01" db="EMBL/GenBank/DDBJ databases">
        <authorList>
            <consortium name="Genoscope - CEA"/>
            <person name="William W."/>
        </authorList>
    </citation>
    <scope>NUCLEOTIDE SEQUENCE</scope>
</reference>
<evidence type="ECO:0000313" key="1">
    <source>
        <dbReference type="EMBL" id="CAF2095787.1"/>
    </source>
</evidence>
<gene>
    <name evidence="1" type="ORF">DARMORV10_A05P11740.1</name>
</gene>
<dbReference type="Proteomes" id="UP001295469">
    <property type="component" value="Chromosome A05"/>
</dbReference>